<name>A0A1M7I8C6_9FIRM</name>
<sequence length="359" mass="41615">MKKIISDFPVGIGKICFMSALVDILHYYDVDLNEGDLFGLCEGNLFYYGGIEHLSTAEINHTNLIREFRMGGMKYDVMQILDVLKKSIGLNIDAFKESDNINNIINEYISKDIPILSLVLRYYLEYCPGYKVDNFSHTITIYGIDDDNDRLYVTDTYLATKPISNYKGKMLMDNFIKSLNLSNAVFNMTTPYRLFAIYPNSRVTFNSIPIKTLNRSLINMANKNLDDNIIDGNIYTGIKALNKFSVDFEKWLEIYEDSILKTILEAVHLLITNYGGPYVTCGLLGEYLNRIFLREDTIVYRNLADEFIELQRLWLIIGNMCYRSSMDIKKDYIIKIIDKINNLILKQKRLYESIVMLED</sequence>
<feature type="domain" description="Butirosin biosynthesis protein H N-terminal" evidence="1">
    <location>
        <begin position="16"/>
        <end position="156"/>
    </location>
</feature>
<organism evidence="2 3">
    <name type="scientific">Anaerosporobacter mobilis DSM 15930</name>
    <dbReference type="NCBI Taxonomy" id="1120996"/>
    <lineage>
        <taxon>Bacteria</taxon>
        <taxon>Bacillati</taxon>
        <taxon>Bacillota</taxon>
        <taxon>Clostridia</taxon>
        <taxon>Lachnospirales</taxon>
        <taxon>Lachnospiraceae</taxon>
        <taxon>Anaerosporobacter</taxon>
    </lineage>
</organism>
<reference evidence="2 3" key="1">
    <citation type="submission" date="2016-11" db="EMBL/GenBank/DDBJ databases">
        <authorList>
            <person name="Jaros S."/>
            <person name="Januszkiewicz K."/>
            <person name="Wedrychowicz H."/>
        </authorList>
    </citation>
    <scope>NUCLEOTIDE SEQUENCE [LARGE SCALE GENOMIC DNA]</scope>
    <source>
        <strain evidence="2 3">DSM 15930</strain>
    </source>
</reference>
<dbReference type="InterPro" id="IPR026935">
    <property type="entry name" value="BtrH_N"/>
</dbReference>
<keyword evidence="3" id="KW-1185">Reference proteome</keyword>
<accession>A0A1M7I8C6</accession>
<proteinExistence type="predicted"/>
<evidence type="ECO:0000313" key="3">
    <source>
        <dbReference type="Proteomes" id="UP000184038"/>
    </source>
</evidence>
<dbReference type="Pfam" id="PF14399">
    <property type="entry name" value="BtrH_N"/>
    <property type="match status" value="1"/>
</dbReference>
<dbReference type="Proteomes" id="UP000184038">
    <property type="component" value="Unassembled WGS sequence"/>
</dbReference>
<dbReference type="OrthoDB" id="4075615at2"/>
<dbReference type="EMBL" id="FRCP01000009">
    <property type="protein sequence ID" value="SHM36955.1"/>
    <property type="molecule type" value="Genomic_DNA"/>
</dbReference>
<evidence type="ECO:0000313" key="2">
    <source>
        <dbReference type="EMBL" id="SHM36955.1"/>
    </source>
</evidence>
<evidence type="ECO:0000259" key="1">
    <source>
        <dbReference type="Pfam" id="PF14399"/>
    </source>
</evidence>
<gene>
    <name evidence="2" type="ORF">SAMN02746066_01724</name>
</gene>
<dbReference type="AlphaFoldDB" id="A0A1M7I8C6"/>
<protein>
    <submittedName>
        <fullName evidence="2">Butirosin biosynthesis protein H, N-terminal</fullName>
    </submittedName>
</protein>
<dbReference type="RefSeq" id="WP_073286066.1">
    <property type="nucleotide sequence ID" value="NZ_FRCP01000009.1"/>
</dbReference>
<dbReference type="STRING" id="1120996.SAMN02746066_01724"/>